<accession>X6LYZ0</accession>
<evidence type="ECO:0000313" key="3">
    <source>
        <dbReference type="EMBL" id="ETO06576.1"/>
    </source>
</evidence>
<dbReference type="Proteomes" id="UP000023152">
    <property type="component" value="Unassembled WGS sequence"/>
</dbReference>
<dbReference type="SUPFAM" id="SSF101447">
    <property type="entry name" value="Formin homology 2 domain (FH2 domain)"/>
    <property type="match status" value="1"/>
</dbReference>
<comment type="caution">
    <text evidence="3">The sequence shown here is derived from an EMBL/GenBank/DDBJ whole genome shotgun (WGS) entry which is preliminary data.</text>
</comment>
<proteinExistence type="predicted"/>
<evidence type="ECO:0000313" key="4">
    <source>
        <dbReference type="Proteomes" id="UP000023152"/>
    </source>
</evidence>
<reference evidence="3 4" key="1">
    <citation type="journal article" date="2013" name="Curr. Biol.">
        <title>The Genome of the Foraminiferan Reticulomyxa filosa.</title>
        <authorList>
            <person name="Glockner G."/>
            <person name="Hulsmann N."/>
            <person name="Schleicher M."/>
            <person name="Noegel A.A."/>
            <person name="Eichinger L."/>
            <person name="Gallinger C."/>
            <person name="Pawlowski J."/>
            <person name="Sierra R."/>
            <person name="Euteneuer U."/>
            <person name="Pillet L."/>
            <person name="Moustafa A."/>
            <person name="Platzer M."/>
            <person name="Groth M."/>
            <person name="Szafranski K."/>
            <person name="Schliwa M."/>
        </authorList>
    </citation>
    <scope>NUCLEOTIDE SEQUENCE [LARGE SCALE GENOMIC DNA]</scope>
</reference>
<evidence type="ECO:0000256" key="1">
    <source>
        <dbReference type="SAM" id="MobiDB-lite"/>
    </source>
</evidence>
<feature type="compositionally biased region" description="Basic and acidic residues" evidence="1">
    <location>
        <begin position="53"/>
        <end position="65"/>
    </location>
</feature>
<gene>
    <name evidence="3" type="ORF">RFI_30815</name>
</gene>
<dbReference type="InterPro" id="IPR015425">
    <property type="entry name" value="FH2_Formin"/>
</dbReference>
<dbReference type="Gene3D" id="1.20.58.2220">
    <property type="entry name" value="Formin, FH2 domain"/>
    <property type="match status" value="1"/>
</dbReference>
<evidence type="ECO:0000259" key="2">
    <source>
        <dbReference type="PROSITE" id="PS51444"/>
    </source>
</evidence>
<feature type="region of interest" description="Disordered" evidence="1">
    <location>
        <begin position="39"/>
        <end position="65"/>
    </location>
</feature>
<organism evidence="3 4">
    <name type="scientific">Reticulomyxa filosa</name>
    <dbReference type="NCBI Taxonomy" id="46433"/>
    <lineage>
        <taxon>Eukaryota</taxon>
        <taxon>Sar</taxon>
        <taxon>Rhizaria</taxon>
        <taxon>Retaria</taxon>
        <taxon>Foraminifera</taxon>
        <taxon>Monothalamids</taxon>
        <taxon>Reticulomyxidae</taxon>
        <taxon>Reticulomyxa</taxon>
    </lineage>
</organism>
<dbReference type="PROSITE" id="PS51444">
    <property type="entry name" value="FH2"/>
    <property type="match status" value="1"/>
</dbReference>
<dbReference type="AlphaFoldDB" id="X6LYZ0"/>
<keyword evidence="4" id="KW-1185">Reference proteome</keyword>
<name>X6LYZ0_RETFI</name>
<dbReference type="InterPro" id="IPR042201">
    <property type="entry name" value="FH2_Formin_sf"/>
</dbReference>
<dbReference type="EMBL" id="ASPP01026999">
    <property type="protein sequence ID" value="ETO06576.1"/>
    <property type="molecule type" value="Genomic_DNA"/>
</dbReference>
<feature type="domain" description="FH2" evidence="2">
    <location>
        <begin position="1"/>
        <end position="107"/>
    </location>
</feature>
<dbReference type="Pfam" id="PF02181">
    <property type="entry name" value="FH2"/>
    <property type="match status" value="1"/>
</dbReference>
<sequence>MHWEPVHPSLIPQTIWKEIDDSTVKYNTKHFELNFQVRERKPMSNSKEGGMSKSDKNVSERKEFVPTKRSQQVQIGFKGLGIAKMDDLRKVLLHMDEKALFCCIVYV</sequence>
<protein>
    <recommendedName>
        <fullName evidence="2">FH2 domain-containing protein</fullName>
    </recommendedName>
</protein>